<dbReference type="Proteomes" id="UP000235786">
    <property type="component" value="Unassembled WGS sequence"/>
</dbReference>
<dbReference type="EMBL" id="KZ613947">
    <property type="protein sequence ID" value="PMD38967.1"/>
    <property type="molecule type" value="Genomic_DNA"/>
</dbReference>
<evidence type="ECO:0000256" key="1">
    <source>
        <dbReference type="SAM" id="MobiDB-lite"/>
    </source>
</evidence>
<reference evidence="3 4" key="1">
    <citation type="submission" date="2016-04" db="EMBL/GenBank/DDBJ databases">
        <title>A degradative enzymes factory behind the ericoid mycorrhizal symbiosis.</title>
        <authorList>
            <consortium name="DOE Joint Genome Institute"/>
            <person name="Martino E."/>
            <person name="Morin E."/>
            <person name="Grelet G."/>
            <person name="Kuo A."/>
            <person name="Kohler A."/>
            <person name="Daghino S."/>
            <person name="Barry K."/>
            <person name="Choi C."/>
            <person name="Cichocki N."/>
            <person name="Clum A."/>
            <person name="Copeland A."/>
            <person name="Hainaut M."/>
            <person name="Haridas S."/>
            <person name="Labutti K."/>
            <person name="Lindquist E."/>
            <person name="Lipzen A."/>
            <person name="Khouja H.-R."/>
            <person name="Murat C."/>
            <person name="Ohm R."/>
            <person name="Olson A."/>
            <person name="Spatafora J."/>
            <person name="Veneault-Fourrey C."/>
            <person name="Henrissat B."/>
            <person name="Grigoriev I."/>
            <person name="Martin F."/>
            <person name="Perotto S."/>
        </authorList>
    </citation>
    <scope>NUCLEOTIDE SEQUENCE [LARGE SCALE GENOMIC DNA]</scope>
    <source>
        <strain evidence="3 4">F</strain>
    </source>
</reference>
<protein>
    <recommendedName>
        <fullName evidence="5">Modin</fullName>
    </recommendedName>
</protein>
<feature type="transmembrane region" description="Helical" evidence="2">
    <location>
        <begin position="12"/>
        <end position="36"/>
    </location>
</feature>
<feature type="compositionally biased region" description="Polar residues" evidence="1">
    <location>
        <begin position="569"/>
        <end position="595"/>
    </location>
</feature>
<evidence type="ECO:0008006" key="5">
    <source>
        <dbReference type="Google" id="ProtNLM"/>
    </source>
</evidence>
<gene>
    <name evidence="3" type="ORF">L207DRAFT_634954</name>
</gene>
<name>A0A2J6RKE2_HYAVF</name>
<evidence type="ECO:0000313" key="4">
    <source>
        <dbReference type="Proteomes" id="UP000235786"/>
    </source>
</evidence>
<feature type="region of interest" description="Disordered" evidence="1">
    <location>
        <begin position="567"/>
        <end position="596"/>
    </location>
</feature>
<accession>A0A2J6RKE2</accession>
<evidence type="ECO:0000256" key="2">
    <source>
        <dbReference type="SAM" id="Phobius"/>
    </source>
</evidence>
<dbReference type="OrthoDB" id="5227693at2759"/>
<keyword evidence="2" id="KW-0812">Transmembrane</keyword>
<dbReference type="AlphaFoldDB" id="A0A2J6RKE2"/>
<evidence type="ECO:0000313" key="3">
    <source>
        <dbReference type="EMBL" id="PMD38967.1"/>
    </source>
</evidence>
<keyword evidence="2" id="KW-1133">Transmembrane helix</keyword>
<keyword evidence="2" id="KW-0472">Membrane</keyword>
<organism evidence="3 4">
    <name type="scientific">Hyaloscypha variabilis (strain UAMH 11265 / GT02V1 / F)</name>
    <name type="common">Meliniomyces variabilis</name>
    <dbReference type="NCBI Taxonomy" id="1149755"/>
    <lineage>
        <taxon>Eukaryota</taxon>
        <taxon>Fungi</taxon>
        <taxon>Dikarya</taxon>
        <taxon>Ascomycota</taxon>
        <taxon>Pezizomycotina</taxon>
        <taxon>Leotiomycetes</taxon>
        <taxon>Helotiales</taxon>
        <taxon>Hyaloscyphaceae</taxon>
        <taxon>Hyaloscypha</taxon>
        <taxon>Hyaloscypha variabilis</taxon>
    </lineage>
</organism>
<proteinExistence type="predicted"/>
<keyword evidence="4" id="KW-1185">Reference proteome</keyword>
<sequence>MATNNDQVTVNLTYAAFAISISAFILASLQVLLAYLQFDNSEVGRRRCSAEVMGELWAKKTERKFKWREWRYQIFFEVPVLYTAPPGITVGPLTRPKPKPKLLDYLWKGSDTGPEGSNKTFQDEAKPLEKIKIQKHVYPIYKITGTQTSCRYTMTKFSNDKEKWANVHTAEDEGCSWVLLLDALQGQEKASREWDKTPVPGSNHTICYLIQRKRRCWDFMPLNTTKPFATTTICHLVEIMSMLGLVWKVFDMKKSSLSAEGNGYMVKSEYVRGLGILTRFSSVSKAIHTEKRIIPCNELKRLCFGEVPSLFDKVGETLQVSPGRLESCLKRLLPKLDQEHRNIILGVDEEPSRSLIFPITFEIIAMLAKSVHLPGSRFRRLPNPCGDTWHLSLDAVACLAAFAERMKDCSNLGSHVLTKELQELFEHRQLDDLPNYGPPQTLTQKIQKYCQAVTSLATLNSGNSHMHYTKEEDRQIAKDEAAQEYNDRFLILLDSLHVAVGAIDDRLNDLVATSQFSEVLASHLTAVLDQQKALNEELANASGDNQKEKTLIDFYVTRIFPAAVKQPAVTASGTQSPDSMRSQSGSDGDESTLSPATPELEERSAIWLGLMFKMWSWLCLHDFNPEDKMIERSEFIDNRLPIYIG</sequence>